<dbReference type="RefSeq" id="WP_134357712.1">
    <property type="nucleotide sequence ID" value="NZ_CP038033.1"/>
</dbReference>
<protein>
    <submittedName>
        <fullName evidence="1">HprK-related kinase A</fullName>
    </submittedName>
</protein>
<name>A0A4V1AVW1_9GAMM</name>
<accession>A0A4V1AVW1</accession>
<dbReference type="EMBL" id="CP038033">
    <property type="protein sequence ID" value="QBQ54515.1"/>
    <property type="molecule type" value="Genomic_DNA"/>
</dbReference>
<sequence>MKVACLKVPELKERLSGVGLYLKTGPFIVRLQGQIGTLPQIIRLLYADFPVAKGEVIADFHISLRKPGNLRYWWRPQVLFQIDGRIPFEPFPLKLATPLLEWGMNWCIATRAHHYLMLHAGIVEKNGQGIILPAYPGSGKSTLCAALIHRGWRLLSDEFGLVNMEDGRIVPLPRPISLKNQSIAVIREFAPDAVIGPSFPKTRKGTVAHLRPPTSSVERMEETVSPSLVIFPRYKTGAPTVLESYSQAYAFLKLANNAFNYEVLGVNGFKLVTKMIRSCQCYALSFGDLDEAIAKLDALVAPSYAG</sequence>
<dbReference type="InterPro" id="IPR027600">
    <property type="entry name" value="HprK-rel_A"/>
</dbReference>
<dbReference type="GO" id="GO:0016301">
    <property type="term" value="F:kinase activity"/>
    <property type="evidence" value="ECO:0007669"/>
    <property type="project" value="UniProtKB-KW"/>
</dbReference>
<proteinExistence type="predicted"/>
<organism evidence="1 2">
    <name type="scientific">Nitrosococcus wardiae</name>
    <dbReference type="NCBI Taxonomy" id="1814290"/>
    <lineage>
        <taxon>Bacteria</taxon>
        <taxon>Pseudomonadati</taxon>
        <taxon>Pseudomonadota</taxon>
        <taxon>Gammaproteobacteria</taxon>
        <taxon>Chromatiales</taxon>
        <taxon>Chromatiaceae</taxon>
        <taxon>Nitrosococcus</taxon>
    </lineage>
</organism>
<keyword evidence="1" id="KW-0418">Kinase</keyword>
<dbReference type="InterPro" id="IPR027417">
    <property type="entry name" value="P-loop_NTPase"/>
</dbReference>
<keyword evidence="1" id="KW-0808">Transferase</keyword>
<gene>
    <name evidence="1" type="ORF">E3U44_08345</name>
</gene>
<dbReference type="AlphaFoldDB" id="A0A4V1AVW1"/>
<evidence type="ECO:0000313" key="2">
    <source>
        <dbReference type="Proteomes" id="UP000294325"/>
    </source>
</evidence>
<dbReference type="Gene3D" id="3.40.50.300">
    <property type="entry name" value="P-loop containing nucleotide triphosphate hydrolases"/>
    <property type="match status" value="1"/>
</dbReference>
<dbReference type="Proteomes" id="UP000294325">
    <property type="component" value="Chromosome"/>
</dbReference>
<dbReference type="SUPFAM" id="SSF53795">
    <property type="entry name" value="PEP carboxykinase-like"/>
    <property type="match status" value="1"/>
</dbReference>
<dbReference type="KEGG" id="nwr:E3U44_08345"/>
<keyword evidence="2" id="KW-1185">Reference proteome</keyword>
<dbReference type="NCBIfam" id="TIGR04352">
    <property type="entry name" value="HprK_rel_A"/>
    <property type="match status" value="1"/>
</dbReference>
<evidence type="ECO:0000313" key="1">
    <source>
        <dbReference type="EMBL" id="QBQ54515.1"/>
    </source>
</evidence>
<dbReference type="OrthoDB" id="4544211at2"/>
<reference evidence="1 2" key="1">
    <citation type="submission" date="2019-03" db="EMBL/GenBank/DDBJ databases">
        <title>The genome sequence of Nitrosococcus wardiae strain D1FHST reveals the archetypal metabolic capacity of ammonia-oxidizing Gammaproteobacteria.</title>
        <authorList>
            <person name="Wang L."/>
            <person name="Lim C.K."/>
            <person name="Hanson T.E."/>
            <person name="Dang H."/>
            <person name="Klotz M.G."/>
        </authorList>
    </citation>
    <scope>NUCLEOTIDE SEQUENCE [LARGE SCALE GENOMIC DNA]</scope>
    <source>
        <strain evidence="1 2">D1FHS</strain>
    </source>
</reference>